<dbReference type="SUPFAM" id="SSF56954">
    <property type="entry name" value="Outer membrane efflux proteins (OEP)"/>
    <property type="match status" value="1"/>
</dbReference>
<keyword evidence="2" id="KW-0812">Transmembrane</keyword>
<dbReference type="Gene3D" id="2.20.200.10">
    <property type="entry name" value="Outer membrane efflux proteins (OEP)"/>
    <property type="match status" value="1"/>
</dbReference>
<comment type="caution">
    <text evidence="3">The sequence shown here is derived from an EMBL/GenBank/DDBJ whole genome shotgun (WGS) entry which is preliminary data.</text>
</comment>
<organism evidence="3 4">
    <name type="scientific">Piscinibacter terrae</name>
    <dbReference type="NCBI Taxonomy" id="2496871"/>
    <lineage>
        <taxon>Bacteria</taxon>
        <taxon>Pseudomonadati</taxon>
        <taxon>Pseudomonadota</taxon>
        <taxon>Betaproteobacteria</taxon>
        <taxon>Burkholderiales</taxon>
        <taxon>Sphaerotilaceae</taxon>
        <taxon>Piscinibacter</taxon>
    </lineage>
</organism>
<reference evidence="3 4" key="1">
    <citation type="submission" date="2018-08" db="EMBL/GenBank/DDBJ databases">
        <authorList>
            <person name="Khan S.A."/>
            <person name="Jeon C.O."/>
            <person name="Chun B.H."/>
            <person name="Jeong S.E."/>
        </authorList>
    </citation>
    <scope>NUCLEOTIDE SEQUENCE [LARGE SCALE GENOMIC DNA]</scope>
    <source>
        <strain evidence="3 4">S-16</strain>
    </source>
</reference>
<evidence type="ECO:0000256" key="1">
    <source>
        <dbReference type="ARBA" id="ARBA00007613"/>
    </source>
</evidence>
<accession>A0A3N7HY03</accession>
<keyword evidence="2" id="KW-0472">Membrane</keyword>
<dbReference type="Gene3D" id="1.20.1600.10">
    <property type="entry name" value="Outer membrane efflux proteins (OEP)"/>
    <property type="match status" value="1"/>
</dbReference>
<proteinExistence type="inferred from homology"/>
<evidence type="ECO:0000313" key="3">
    <source>
        <dbReference type="EMBL" id="RQP26783.1"/>
    </source>
</evidence>
<dbReference type="RefSeq" id="WP_124538469.1">
    <property type="nucleotide sequence ID" value="NZ_QUSW01000001.1"/>
</dbReference>
<dbReference type="InterPro" id="IPR003423">
    <property type="entry name" value="OMP_efflux"/>
</dbReference>
<evidence type="ECO:0000256" key="2">
    <source>
        <dbReference type="RuleBase" id="RU362097"/>
    </source>
</evidence>
<name>A0A3N7HY03_9BURK</name>
<comment type="similarity">
    <text evidence="1 2">Belongs to the outer membrane factor (OMF) (TC 1.B.17) family.</text>
</comment>
<gene>
    <name evidence="3" type="ORF">DZC73_01710</name>
</gene>
<dbReference type="GO" id="GO:0015562">
    <property type="term" value="F:efflux transmembrane transporter activity"/>
    <property type="evidence" value="ECO:0007669"/>
    <property type="project" value="InterPro"/>
</dbReference>
<dbReference type="Pfam" id="PF02321">
    <property type="entry name" value="OEP"/>
    <property type="match status" value="2"/>
</dbReference>
<dbReference type="PANTHER" id="PTHR30203">
    <property type="entry name" value="OUTER MEMBRANE CATION EFFLUX PROTEIN"/>
    <property type="match status" value="1"/>
</dbReference>
<keyword evidence="2" id="KW-0449">Lipoprotein</keyword>
<keyword evidence="2" id="KW-0732">Signal</keyword>
<dbReference type="AlphaFoldDB" id="A0A3N7HY03"/>
<keyword evidence="2" id="KW-1134">Transmembrane beta strand</keyword>
<protein>
    <submittedName>
        <fullName evidence="3">RND transporter</fullName>
    </submittedName>
</protein>
<keyword evidence="4" id="KW-1185">Reference proteome</keyword>
<dbReference type="EMBL" id="QUSW01000001">
    <property type="protein sequence ID" value="RQP26783.1"/>
    <property type="molecule type" value="Genomic_DNA"/>
</dbReference>
<dbReference type="GO" id="GO:0005886">
    <property type="term" value="C:plasma membrane"/>
    <property type="evidence" value="ECO:0007669"/>
    <property type="project" value="UniProtKB-SubCell"/>
</dbReference>
<dbReference type="InterPro" id="IPR010131">
    <property type="entry name" value="MdtP/NodT-like"/>
</dbReference>
<reference evidence="3 4" key="2">
    <citation type="submission" date="2018-12" db="EMBL/GenBank/DDBJ databases">
        <title>Rhizobacter gummiphilus sp. nov., a rubber-degrading bacterium isolated from the soil of a botanical garden in Japan.</title>
        <authorList>
            <person name="Shunsuke S.S."/>
        </authorList>
    </citation>
    <scope>NUCLEOTIDE SEQUENCE [LARGE SCALE GENOMIC DNA]</scope>
    <source>
        <strain evidence="3 4">S-16</strain>
    </source>
</reference>
<evidence type="ECO:0000313" key="4">
    <source>
        <dbReference type="Proteomes" id="UP000267464"/>
    </source>
</evidence>
<sequence>MHTTTTARHAGMLSALTLALVLAGCSTAVTIDEKRLPATPAQFKEGDGRWAIAAPAQAQARGEWWKAFGDATLDDLVERAGRDNTSIQIATARLAQARALLGATDANRSPQIGVSGGAVREALPLAGGQGATLVTAGANLSYEVDLFGRLSRESQAASLDVKSREALLQSARLLAQADVAQAYFALRALDVERDIVRDTLAAYGNTLKLVERRFQAGDVAELDVARVRTELASTESDGLALDARRATLEHAIAVLVGASASDFSIERQAAWRPALPVVPPGVPSTVLARRPDVSSAMSDLQAAQARVGAAKAAWFPNITLTAAGGFASPELSDVFKWSARTWSVGALLSLPLLDGGRRQSAVDSAQAQLEIGIASYRERVLVAFKEVEDELANLRLLSEQSGAQGRAIASATRATTLSESRYRNGLVSQLDLLDAQRSELRSRRQAVQVQSAQFQSMVGLIRALGGGWEA</sequence>
<feature type="chain" id="PRO_5017854253" evidence="2">
    <location>
        <begin position="29"/>
        <end position="470"/>
    </location>
</feature>
<dbReference type="Proteomes" id="UP000267464">
    <property type="component" value="Unassembled WGS sequence"/>
</dbReference>
<dbReference type="PANTHER" id="PTHR30203:SF33">
    <property type="entry name" value="BLR4455 PROTEIN"/>
    <property type="match status" value="1"/>
</dbReference>
<dbReference type="OrthoDB" id="9770517at2"/>
<feature type="signal peptide" evidence="2">
    <location>
        <begin position="1"/>
        <end position="28"/>
    </location>
</feature>
<comment type="subcellular location">
    <subcellularLocation>
        <location evidence="2">Cell membrane</location>
        <topology evidence="2">Lipid-anchor</topology>
    </subcellularLocation>
</comment>
<dbReference type="NCBIfam" id="TIGR01845">
    <property type="entry name" value="outer_NodT"/>
    <property type="match status" value="1"/>
</dbReference>
<keyword evidence="2" id="KW-0564">Palmitate</keyword>